<dbReference type="HOGENOM" id="CLU_184662_0_0_1"/>
<keyword evidence="2" id="KW-1185">Reference proteome</keyword>
<dbReference type="OrthoDB" id="3017409at2759"/>
<dbReference type="EMBL" id="CCBP010000068">
    <property type="protein sequence ID" value="CDO70137.1"/>
    <property type="molecule type" value="Genomic_DNA"/>
</dbReference>
<sequence>MSSLFLSSPLAAMDAALTPPLRIQPLHVQQISPQAAQKRLDAFLNDFRARSIAKHSGETTTAAQLHKLVDALSEEYARKQ</sequence>
<proteinExistence type="predicted"/>
<gene>
    <name evidence="1" type="ORF">BN946_scf184783.g21</name>
</gene>
<accession>A0A060S6M5</accession>
<reference evidence="1" key="1">
    <citation type="submission" date="2014-01" db="EMBL/GenBank/DDBJ databases">
        <title>The genome of the white-rot fungus Pycnoporus cinnabarinus: a basidiomycete model with a versatile arsenal for lignocellulosic biomass breakdown.</title>
        <authorList>
            <person name="Levasseur A."/>
            <person name="Lomascolo A."/>
            <person name="Ruiz-Duenas F.J."/>
            <person name="Uzan E."/>
            <person name="Piumi F."/>
            <person name="Kues U."/>
            <person name="Ram A.F.J."/>
            <person name="Murat C."/>
            <person name="Haon M."/>
            <person name="Benoit I."/>
            <person name="Arfi Y."/>
            <person name="Chevret D."/>
            <person name="Drula E."/>
            <person name="Kwon M.J."/>
            <person name="Gouret P."/>
            <person name="Lesage-Meessen L."/>
            <person name="Lombard V."/>
            <person name="Mariette J."/>
            <person name="Noirot C."/>
            <person name="Park J."/>
            <person name="Patyshakuliyeva A."/>
            <person name="Wieneger R.A.B."/>
            <person name="Wosten H.A.B."/>
            <person name="Martin F."/>
            <person name="Coutinho P.M."/>
            <person name="de Vries R."/>
            <person name="Martinez A.T."/>
            <person name="Klopp C."/>
            <person name="Pontarotti P."/>
            <person name="Henrissat B."/>
            <person name="Record E."/>
        </authorList>
    </citation>
    <scope>NUCLEOTIDE SEQUENCE [LARGE SCALE GENOMIC DNA]</scope>
    <source>
        <strain evidence="1">BRFM137</strain>
    </source>
</reference>
<dbReference type="Proteomes" id="UP000029665">
    <property type="component" value="Unassembled WGS sequence"/>
</dbReference>
<evidence type="ECO:0000313" key="2">
    <source>
        <dbReference type="Proteomes" id="UP000029665"/>
    </source>
</evidence>
<dbReference type="AlphaFoldDB" id="A0A060S6M5"/>
<evidence type="ECO:0000313" key="1">
    <source>
        <dbReference type="EMBL" id="CDO70137.1"/>
    </source>
</evidence>
<comment type="caution">
    <text evidence="1">The sequence shown here is derived from an EMBL/GenBank/DDBJ whole genome shotgun (WGS) entry which is preliminary data.</text>
</comment>
<dbReference type="OMA" id="HDERKHK"/>
<name>A0A060S6M5_PYCCI</name>
<organism evidence="1 2">
    <name type="scientific">Pycnoporus cinnabarinus</name>
    <name type="common">Cinnabar-red polypore</name>
    <name type="synonym">Trametes cinnabarina</name>
    <dbReference type="NCBI Taxonomy" id="5643"/>
    <lineage>
        <taxon>Eukaryota</taxon>
        <taxon>Fungi</taxon>
        <taxon>Dikarya</taxon>
        <taxon>Basidiomycota</taxon>
        <taxon>Agaricomycotina</taxon>
        <taxon>Agaricomycetes</taxon>
        <taxon>Polyporales</taxon>
        <taxon>Polyporaceae</taxon>
        <taxon>Trametes</taxon>
    </lineage>
</organism>
<protein>
    <submittedName>
        <fullName evidence="1">Uncharacterized protein</fullName>
    </submittedName>
</protein>